<protein>
    <submittedName>
        <fullName evidence="1">Uncharacterized protein</fullName>
    </submittedName>
</protein>
<dbReference type="EMBL" id="BQKV01000065">
    <property type="protein sequence ID" value="GJN65150.1"/>
    <property type="molecule type" value="Genomic_DNA"/>
</dbReference>
<evidence type="ECO:0000313" key="1">
    <source>
        <dbReference type="EMBL" id="GJN65150.1"/>
    </source>
</evidence>
<dbReference type="AlphaFoldDB" id="A0AA37IZI8"/>
<comment type="caution">
    <text evidence="1">The sequence shown here is derived from an EMBL/GenBank/DDBJ whole genome shotgun (WGS) entry which is preliminary data.</text>
</comment>
<gene>
    <name evidence="1" type="ORF">JCM17207_17750</name>
</gene>
<dbReference type="Proteomes" id="UP001055185">
    <property type="component" value="Unassembled WGS sequence"/>
</dbReference>
<evidence type="ECO:0000313" key="2">
    <source>
        <dbReference type="Proteomes" id="UP001055185"/>
    </source>
</evidence>
<name>A0AA37IZI8_9FIRM</name>
<sequence length="49" mass="4984">MDFLLPTLPSDEEIIPFACGNNDPCKGCRGGCKGCDAGCEGCTGGLLFG</sequence>
<proteinExistence type="predicted"/>
<reference evidence="1" key="1">
    <citation type="journal article" date="2022" name="Int. J. Syst. Evol. Microbiol.">
        <title>Genome-based, phenotypic and chemotaxonomic classification of Faecalibacterium strains: proposal of three novel species Faecalibacterium duncaniae sp. nov., Faecalibacterium hattorii sp. nov. and Faecalibacterium gallinarum sp. nov. .</title>
        <authorList>
            <person name="Sakamoto M."/>
            <person name="Sakurai N."/>
            <person name="Tanno H."/>
            <person name="Iino T."/>
            <person name="Ohkuma M."/>
            <person name="Endo A."/>
        </authorList>
    </citation>
    <scope>NUCLEOTIDE SEQUENCE</scope>
    <source>
        <strain evidence="1">JCM 17207</strain>
    </source>
</reference>
<keyword evidence="2" id="KW-1185">Reference proteome</keyword>
<organism evidence="1 2">
    <name type="scientific">Faecalibacterium gallinarum</name>
    <dbReference type="NCBI Taxonomy" id="2903556"/>
    <lineage>
        <taxon>Bacteria</taxon>
        <taxon>Bacillati</taxon>
        <taxon>Bacillota</taxon>
        <taxon>Clostridia</taxon>
        <taxon>Eubacteriales</taxon>
        <taxon>Oscillospiraceae</taxon>
        <taxon>Faecalibacterium</taxon>
    </lineage>
</organism>
<accession>A0AA37IZI8</accession>